<evidence type="ECO:0000313" key="2">
    <source>
        <dbReference type="EnsemblMetazoa" id="ACUA002432-PA"/>
    </source>
</evidence>
<dbReference type="AlphaFoldDB" id="A0A182LUQ7"/>
<organism evidence="2 3">
    <name type="scientific">Anopheles culicifacies</name>
    <dbReference type="NCBI Taxonomy" id="139723"/>
    <lineage>
        <taxon>Eukaryota</taxon>
        <taxon>Metazoa</taxon>
        <taxon>Ecdysozoa</taxon>
        <taxon>Arthropoda</taxon>
        <taxon>Hexapoda</taxon>
        <taxon>Insecta</taxon>
        <taxon>Pterygota</taxon>
        <taxon>Neoptera</taxon>
        <taxon>Endopterygota</taxon>
        <taxon>Diptera</taxon>
        <taxon>Nematocera</taxon>
        <taxon>Culicoidea</taxon>
        <taxon>Culicidae</taxon>
        <taxon>Anophelinae</taxon>
        <taxon>Anopheles</taxon>
        <taxon>culicifacies species complex</taxon>
    </lineage>
</organism>
<sequence length="345" mass="40006">MCCLEPLPQLNPSFYVKALLELHRQVCPVEQYPNLMILRLSNESLFETILPRIMSDYREYTKTISDQADEYYTYANDYYSCNLIPISHSIELRDARHVTYSIRTIFFYPKWMYKEFHMDPNGTIATAFRSGYEVVYDLDNTMEIFHWNNHSSQTITIDPHNIVVPNEMHDLYGFEIELYLSDIVRKAMPFETYFLEHVANKINGTAYVTELFTGRMSVVPLFGRHIQGSIGIVAGMGTTFWAVTVPRAKPKSIVSVLVDPLDMYTWITYFISVLIMAAVFESGIYDYYYNNVTQINLHYVHDTFVDRVVKVSDLTLLWCVYGCGTLLCVVCFVMEIVIHSESKGL</sequence>
<protein>
    <submittedName>
        <fullName evidence="2">Uncharacterized protein</fullName>
    </submittedName>
</protein>
<feature type="transmembrane region" description="Helical" evidence="1">
    <location>
        <begin position="226"/>
        <end position="245"/>
    </location>
</feature>
<keyword evidence="1" id="KW-1133">Transmembrane helix</keyword>
<dbReference type="EnsemblMetazoa" id="ACUA002432-RA">
    <property type="protein sequence ID" value="ACUA002432-PA"/>
    <property type="gene ID" value="ACUA002432"/>
</dbReference>
<reference evidence="2" key="2">
    <citation type="submission" date="2020-05" db="UniProtKB">
        <authorList>
            <consortium name="EnsemblMetazoa"/>
        </authorList>
    </citation>
    <scope>IDENTIFICATION</scope>
    <source>
        <strain evidence="2">A-37</strain>
    </source>
</reference>
<dbReference type="EMBL" id="AXCM01016696">
    <property type="status" value="NOT_ANNOTATED_CDS"/>
    <property type="molecule type" value="Genomic_DNA"/>
</dbReference>
<accession>A0A182LUQ7</accession>
<dbReference type="VEuPathDB" id="VectorBase:ACUA002432"/>
<evidence type="ECO:0000256" key="1">
    <source>
        <dbReference type="SAM" id="Phobius"/>
    </source>
</evidence>
<feature type="transmembrane region" description="Helical" evidence="1">
    <location>
        <begin position="315"/>
        <end position="338"/>
    </location>
</feature>
<dbReference type="Proteomes" id="UP000075883">
    <property type="component" value="Unassembled WGS sequence"/>
</dbReference>
<reference evidence="3" key="1">
    <citation type="submission" date="2013-09" db="EMBL/GenBank/DDBJ databases">
        <title>The Genome Sequence of Anopheles culicifacies species A.</title>
        <authorList>
            <consortium name="The Broad Institute Genomics Platform"/>
            <person name="Neafsey D.E."/>
            <person name="Besansky N."/>
            <person name="Howell P."/>
            <person name="Walton C."/>
            <person name="Young S.K."/>
            <person name="Zeng Q."/>
            <person name="Gargeya S."/>
            <person name="Fitzgerald M."/>
            <person name="Haas B."/>
            <person name="Abouelleil A."/>
            <person name="Allen A.W."/>
            <person name="Alvarado L."/>
            <person name="Arachchi H.M."/>
            <person name="Berlin A.M."/>
            <person name="Chapman S.B."/>
            <person name="Gainer-Dewar J."/>
            <person name="Goldberg J."/>
            <person name="Griggs A."/>
            <person name="Gujja S."/>
            <person name="Hansen M."/>
            <person name="Howarth C."/>
            <person name="Imamovic A."/>
            <person name="Ireland A."/>
            <person name="Larimer J."/>
            <person name="McCowan C."/>
            <person name="Murphy C."/>
            <person name="Pearson M."/>
            <person name="Poon T.W."/>
            <person name="Priest M."/>
            <person name="Roberts A."/>
            <person name="Saif S."/>
            <person name="Shea T."/>
            <person name="Sisk P."/>
            <person name="Sykes S."/>
            <person name="Wortman J."/>
            <person name="Nusbaum C."/>
            <person name="Birren B."/>
        </authorList>
    </citation>
    <scope>NUCLEOTIDE SEQUENCE [LARGE SCALE GENOMIC DNA]</scope>
    <source>
        <strain evidence="3">A-37</strain>
    </source>
</reference>
<keyword evidence="1" id="KW-0472">Membrane</keyword>
<evidence type="ECO:0000313" key="3">
    <source>
        <dbReference type="Proteomes" id="UP000075883"/>
    </source>
</evidence>
<name>A0A182LUQ7_9DIPT</name>
<proteinExistence type="predicted"/>
<keyword evidence="1" id="KW-0812">Transmembrane</keyword>
<feature type="transmembrane region" description="Helical" evidence="1">
    <location>
        <begin position="266"/>
        <end position="285"/>
    </location>
</feature>
<keyword evidence="3" id="KW-1185">Reference proteome</keyword>